<dbReference type="HOGENOM" id="CLU_484936_0_0_1"/>
<dbReference type="GeneID" id="19895553"/>
<sequence>MKSEKDLSYAFRRNACDMFLTSTVNMFSSAYIPEKARASIAVWQDDIVDGGIVDIKCIENIQSISSHSFNGNIVNLNESSVSEELSVLESSTRVDNFSIHEEELSSVLEVGEEGDWLDKVWVDENRRRVISSSINGRRPLAALSTNTLALKKKEIYSSIALCESALQYDPVYTCNSSATIFSITPSLTEFCHSTPTDHKTTILSVDNSLNDEFSNTHMNSSTIEENTIQKRKDTLALSSFVLAQFRTKRISTLRATTLGKRVGQELTKLSKNVSCKRLFPNNKRTIVAGRQFRRVRQKATEDEVEDLLLKSEFSHSHIQNIYSTQKFTRPSYIYSKRIDFLDNNIALKSESSSDSSHSSNFYSPLSSRPSLPLSTQRTFPENIPIHPDFFRYYLAHPRFTYSNGNPPIQYDVDDLYNPRYIKGIGINKMGMCPICCENIERGGQGKEVWLKMKISAFWYHMNFFHGINPTTALPYSPPVSFRTVPLVTMNANGISKKKKASGFTSIPDRKEILEGKCHKCKKWVRVQGIKEQEVKVAEIFWWKHARSCHGTSRIKGEGCEMR</sequence>
<proteinExistence type="predicted"/>
<reference evidence="4" key="1">
    <citation type="journal article" date="2016" name="Nat. Commun.">
        <title>Genome analysis of three Pneumocystis species reveals adaptation mechanisms to life exclusively in mammalian hosts.</title>
        <authorList>
            <person name="Ma L."/>
            <person name="Chen Z."/>
            <person name="Huang D.W."/>
            <person name="Kutty G."/>
            <person name="Ishihara M."/>
            <person name="Wang H."/>
            <person name="Abouelleil A."/>
            <person name="Bishop L."/>
            <person name="Davey E."/>
            <person name="Deng R."/>
            <person name="Deng X."/>
            <person name="Fan L."/>
            <person name="Fantoni G."/>
            <person name="Fitzgerald M."/>
            <person name="Gogineni E."/>
            <person name="Goldberg J.M."/>
            <person name="Handley G."/>
            <person name="Hu X."/>
            <person name="Huber C."/>
            <person name="Jiao X."/>
            <person name="Jones K."/>
            <person name="Levin J.Z."/>
            <person name="Liu Y."/>
            <person name="Macdonald P."/>
            <person name="Melnikov A."/>
            <person name="Raley C."/>
            <person name="Sassi M."/>
            <person name="Sherman B.T."/>
            <person name="Song X."/>
            <person name="Sykes S."/>
            <person name="Tran B."/>
            <person name="Walsh L."/>
            <person name="Xia Y."/>
            <person name="Yang J."/>
            <person name="Young S."/>
            <person name="Zeng Q."/>
            <person name="Zheng X."/>
            <person name="Stephens R."/>
            <person name="Nusbaum C."/>
            <person name="Birren B.W."/>
            <person name="Azadi P."/>
            <person name="Lempicki R.A."/>
            <person name="Cuomo C.A."/>
            <person name="Kovacs J.A."/>
        </authorList>
    </citation>
    <scope>NUCLEOTIDE SEQUENCE [LARGE SCALE GENOMIC DNA]</scope>
    <source>
        <strain evidence="4">B123</strain>
    </source>
</reference>
<dbReference type="Pfam" id="PF14616">
    <property type="entry name" value="Rua1_C"/>
    <property type="match status" value="1"/>
</dbReference>
<comment type="caution">
    <text evidence="3">The sequence shown here is derived from an EMBL/GenBank/DDBJ whole genome shotgun (WGS) entry which is preliminary data.</text>
</comment>
<dbReference type="InterPro" id="IPR028012">
    <property type="entry name" value="Rua1_C"/>
</dbReference>
<accession>M7PGT3</accession>
<dbReference type="eggNOG" id="ENOG502S1PM">
    <property type="taxonomic scope" value="Eukaryota"/>
</dbReference>
<feature type="domain" description="Transcription regulator Rua1 C-terminal" evidence="2">
    <location>
        <begin position="412"/>
        <end position="549"/>
    </location>
</feature>
<keyword evidence="4" id="KW-1185">Reference proteome</keyword>
<dbReference type="RefSeq" id="XP_007873830.1">
    <property type="nucleotide sequence ID" value="XM_007875639.2"/>
</dbReference>
<evidence type="ECO:0000313" key="4">
    <source>
        <dbReference type="Proteomes" id="UP000011958"/>
    </source>
</evidence>
<dbReference type="Proteomes" id="UP000011958">
    <property type="component" value="Unassembled WGS sequence"/>
</dbReference>
<evidence type="ECO:0000259" key="2">
    <source>
        <dbReference type="Pfam" id="PF14616"/>
    </source>
</evidence>
<evidence type="ECO:0000256" key="1">
    <source>
        <dbReference type="SAM" id="MobiDB-lite"/>
    </source>
</evidence>
<dbReference type="VEuPathDB" id="FungiDB:PNEG_01859"/>
<feature type="region of interest" description="Disordered" evidence="1">
    <location>
        <begin position="349"/>
        <end position="373"/>
    </location>
</feature>
<gene>
    <name evidence="3" type="ORF">PNEG_01859</name>
</gene>
<dbReference type="PANTHER" id="PTHR28125:SF2">
    <property type="entry name" value="MEIOTIC EXPRESSION UP-REGULATED PROTEIN 26"/>
    <property type="match status" value="1"/>
</dbReference>
<dbReference type="OrthoDB" id="5595379at2759"/>
<protein>
    <recommendedName>
        <fullName evidence="2">Transcription regulator Rua1 C-terminal domain-containing protein</fullName>
    </recommendedName>
</protein>
<dbReference type="EMBL" id="AFWA02000009">
    <property type="protein sequence ID" value="EMR09669.1"/>
    <property type="molecule type" value="Genomic_DNA"/>
</dbReference>
<dbReference type="PANTHER" id="PTHR28125">
    <property type="entry name" value="MEIOTIC EXPRESSION UP-REGULATED PROTEIN 26"/>
    <property type="match status" value="1"/>
</dbReference>
<evidence type="ECO:0000313" key="3">
    <source>
        <dbReference type="EMBL" id="EMR09669.1"/>
    </source>
</evidence>
<organism evidence="3 4">
    <name type="scientific">Pneumocystis murina (strain B123)</name>
    <name type="common">Mouse pneumocystis pneumonia agent</name>
    <name type="synonym">Pneumocystis carinii f. sp. muris</name>
    <dbReference type="NCBI Taxonomy" id="1069680"/>
    <lineage>
        <taxon>Eukaryota</taxon>
        <taxon>Fungi</taxon>
        <taxon>Dikarya</taxon>
        <taxon>Ascomycota</taxon>
        <taxon>Taphrinomycotina</taxon>
        <taxon>Pneumocystomycetes</taxon>
        <taxon>Pneumocystaceae</taxon>
        <taxon>Pneumocystis</taxon>
    </lineage>
</organism>
<name>M7PGT3_PNEMU</name>
<dbReference type="STRING" id="1069680.M7PGT3"/>
<dbReference type="AlphaFoldDB" id="M7PGT3"/>